<dbReference type="InterPro" id="IPR043993">
    <property type="entry name" value="T4SS_pilin"/>
</dbReference>
<protein>
    <submittedName>
        <fullName evidence="3">Uncharacterized protein</fullName>
    </submittedName>
</protein>
<keyword evidence="1" id="KW-0472">Membrane</keyword>
<evidence type="ECO:0000313" key="3">
    <source>
        <dbReference type="EMBL" id="OGG61236.1"/>
    </source>
</evidence>
<comment type="caution">
    <text evidence="3">The sequence shown here is derived from an EMBL/GenBank/DDBJ whole genome shotgun (WGS) entry which is preliminary data.</text>
</comment>
<keyword evidence="2" id="KW-0732">Signal</keyword>
<feature type="chain" id="PRO_5009523870" evidence="2">
    <location>
        <begin position="20"/>
        <end position="102"/>
    </location>
</feature>
<accession>A0A1F6DIM6</accession>
<gene>
    <name evidence="3" type="ORF">A3C87_01650</name>
</gene>
<dbReference type="AlphaFoldDB" id="A0A1F6DIM6"/>
<evidence type="ECO:0000256" key="1">
    <source>
        <dbReference type="SAM" id="Phobius"/>
    </source>
</evidence>
<dbReference type="STRING" id="1798491.A3C87_01650"/>
<evidence type="ECO:0000313" key="4">
    <source>
        <dbReference type="Proteomes" id="UP000176511"/>
    </source>
</evidence>
<name>A0A1F6DIM6_9BACT</name>
<feature type="transmembrane region" description="Helical" evidence="1">
    <location>
        <begin position="76"/>
        <end position="96"/>
    </location>
</feature>
<proteinExistence type="predicted"/>
<keyword evidence="1" id="KW-0812">Transmembrane</keyword>
<dbReference type="EMBL" id="MFLE01000024">
    <property type="protein sequence ID" value="OGG61236.1"/>
    <property type="molecule type" value="Genomic_DNA"/>
</dbReference>
<reference evidence="3 4" key="1">
    <citation type="journal article" date="2016" name="Nat. Commun.">
        <title>Thousands of microbial genomes shed light on interconnected biogeochemical processes in an aquifer system.</title>
        <authorList>
            <person name="Anantharaman K."/>
            <person name="Brown C.T."/>
            <person name="Hug L.A."/>
            <person name="Sharon I."/>
            <person name="Castelle C.J."/>
            <person name="Probst A.J."/>
            <person name="Thomas B.C."/>
            <person name="Singh A."/>
            <person name="Wilkins M.J."/>
            <person name="Karaoz U."/>
            <person name="Brodie E.L."/>
            <person name="Williams K.H."/>
            <person name="Hubbard S.S."/>
            <person name="Banfield J.F."/>
        </authorList>
    </citation>
    <scope>NUCLEOTIDE SEQUENCE [LARGE SCALE GENOMIC DNA]</scope>
</reference>
<feature type="signal peptide" evidence="2">
    <location>
        <begin position="1"/>
        <end position="19"/>
    </location>
</feature>
<evidence type="ECO:0000256" key="2">
    <source>
        <dbReference type="SAM" id="SignalP"/>
    </source>
</evidence>
<dbReference type="Proteomes" id="UP000176511">
    <property type="component" value="Unassembled WGS sequence"/>
</dbReference>
<sequence length="102" mass="11072">MFKHLLITTLAFMPSFVLAAGVPTYKELVGKVAGILQSAVGIIFWLIFFYVAWTLIQNWARHGDDPKAVTAGKSTLLAGVIGLVILGSLWGLVAFVRDVLLN</sequence>
<keyword evidence="1" id="KW-1133">Transmembrane helix</keyword>
<feature type="transmembrane region" description="Helical" evidence="1">
    <location>
        <begin position="35"/>
        <end position="56"/>
    </location>
</feature>
<organism evidence="3 4">
    <name type="scientific">Candidatus Kaiserbacteria bacterium RIFCSPHIGHO2_02_FULL_49_34</name>
    <dbReference type="NCBI Taxonomy" id="1798491"/>
    <lineage>
        <taxon>Bacteria</taxon>
        <taxon>Candidatus Kaiseribacteriota</taxon>
    </lineage>
</organism>
<dbReference type="Pfam" id="PF18895">
    <property type="entry name" value="T4SS_pilin"/>
    <property type="match status" value="1"/>
</dbReference>